<evidence type="ECO:0000313" key="3">
    <source>
        <dbReference type="Proteomes" id="UP000479710"/>
    </source>
</evidence>
<feature type="region of interest" description="Disordered" evidence="1">
    <location>
        <begin position="1"/>
        <end position="59"/>
    </location>
</feature>
<dbReference type="EMBL" id="SPHZ02000005">
    <property type="protein sequence ID" value="KAF0917757.1"/>
    <property type="molecule type" value="Genomic_DNA"/>
</dbReference>
<comment type="caution">
    <text evidence="2">The sequence shown here is derived from an EMBL/GenBank/DDBJ whole genome shotgun (WGS) entry which is preliminary data.</text>
</comment>
<evidence type="ECO:0000313" key="2">
    <source>
        <dbReference type="EMBL" id="KAF0917757.1"/>
    </source>
</evidence>
<feature type="compositionally biased region" description="Polar residues" evidence="1">
    <location>
        <begin position="107"/>
        <end position="134"/>
    </location>
</feature>
<feature type="region of interest" description="Disordered" evidence="1">
    <location>
        <begin position="170"/>
        <end position="189"/>
    </location>
</feature>
<feature type="compositionally biased region" description="Low complexity" evidence="1">
    <location>
        <begin position="170"/>
        <end position="184"/>
    </location>
</feature>
<dbReference type="Proteomes" id="UP000479710">
    <property type="component" value="Unassembled WGS sequence"/>
</dbReference>
<reference evidence="2 3" key="1">
    <citation type="submission" date="2019-11" db="EMBL/GenBank/DDBJ databases">
        <title>Whole genome sequence of Oryza granulata.</title>
        <authorList>
            <person name="Li W."/>
        </authorList>
    </citation>
    <scope>NUCLEOTIDE SEQUENCE [LARGE SCALE GENOMIC DNA]</scope>
    <source>
        <strain evidence="3">cv. Menghai</strain>
        <tissue evidence="2">Leaf</tissue>
    </source>
</reference>
<feature type="region of interest" description="Disordered" evidence="1">
    <location>
        <begin position="106"/>
        <end position="143"/>
    </location>
</feature>
<organism evidence="2 3">
    <name type="scientific">Oryza meyeriana var. granulata</name>
    <dbReference type="NCBI Taxonomy" id="110450"/>
    <lineage>
        <taxon>Eukaryota</taxon>
        <taxon>Viridiplantae</taxon>
        <taxon>Streptophyta</taxon>
        <taxon>Embryophyta</taxon>
        <taxon>Tracheophyta</taxon>
        <taxon>Spermatophyta</taxon>
        <taxon>Magnoliopsida</taxon>
        <taxon>Liliopsida</taxon>
        <taxon>Poales</taxon>
        <taxon>Poaceae</taxon>
        <taxon>BOP clade</taxon>
        <taxon>Oryzoideae</taxon>
        <taxon>Oryzeae</taxon>
        <taxon>Oryzinae</taxon>
        <taxon>Oryza</taxon>
        <taxon>Oryza meyeriana</taxon>
    </lineage>
</organism>
<gene>
    <name evidence="2" type="ORF">E2562_021252</name>
</gene>
<protein>
    <submittedName>
        <fullName evidence="2">Uncharacterized protein</fullName>
    </submittedName>
</protein>
<name>A0A6G1DZ86_9ORYZ</name>
<sequence>MANAAGHDGVLDDDDGESVSRPPAATLQDSDHKDADEEESGLLQKGEPAAANQRGIKHDDGEFSYSLRTWTELLQKWLPANQREERRLDEDDDSIFALPAWTGSWAPATTTADATGSDLQDLKSPTTASGSTPKSKPAPPYAHALECMDASVTASAPAPTTTAPEAHALASMEASDTASASKSKSPPPNARALLLASMEASDTDSMSKSNPAPPVPSHALAYMEAQDLLEDARRLATSLQDSRASLAAPAEELARALSTFVDKVGKKTAGVGDASDLGKAVSALLTAADSPKASEEAAGEGRPLATRTSQLILKVEEERHGRDRSCCAKVDKEQDGCDRSCCFCPWLFWSCTSPCLPRGGCSCCSSWPRRGIDDKQVRVCPSLPALCPSCVLGVLVRRAVDLMWMD</sequence>
<evidence type="ECO:0000256" key="1">
    <source>
        <dbReference type="SAM" id="MobiDB-lite"/>
    </source>
</evidence>
<proteinExistence type="predicted"/>
<dbReference type="AlphaFoldDB" id="A0A6G1DZ86"/>
<accession>A0A6G1DZ86</accession>
<keyword evidence="3" id="KW-1185">Reference proteome</keyword>